<feature type="domain" description="Peptidase M20 dimerisation" evidence="7">
    <location>
        <begin position="227"/>
        <end position="330"/>
    </location>
</feature>
<sequence length="427" mass="45620">MRLLWIPALAICLDAGAISAPNYLRNQPPDYDPSEAFVADDQSPLKHATSHSAFSTQTRELLAFHRLLVEAESVTGNEFAVGTALATYLSSPHHGVKYSLETQRVGEKRFNILAHTGEERDADVLVTSHIDTVPPFIPYSFHHNRTDPLSSLIAGRGTVDAKASVAAQVFAVTNLLRQVSSSTPSLSLLFVVGEETGGDGMRAANALSLHPSAIIFGEPTSGLLASGHKGRLAFTLHVTGKAAHSGYPWLGVSANDVLLEAVAVIKQLESVLPRSEKFGNTTINVGRMAGGVAANVVAERASALFAVRIAEGTPQELRSAVLEAMEAVAETYPAAEIEVDFSSRGYGPIDIDHDVEGFESGVVNYGTDIPNLEKTSEGQKRYLYGPGSILVAHGRDEGLTVRELVGAVDSYERLILEVGKTARKERG</sequence>
<dbReference type="InterPro" id="IPR050072">
    <property type="entry name" value="Peptidase_M20A"/>
</dbReference>
<evidence type="ECO:0000256" key="1">
    <source>
        <dbReference type="ARBA" id="ARBA00001947"/>
    </source>
</evidence>
<keyword evidence="9" id="KW-1185">Reference proteome</keyword>
<evidence type="ECO:0000256" key="4">
    <source>
        <dbReference type="ARBA" id="ARBA00022801"/>
    </source>
</evidence>
<dbReference type="InterPro" id="IPR001261">
    <property type="entry name" value="ArgE/DapE_CS"/>
</dbReference>
<name>A0A6A6HI84_VIRVR</name>
<dbReference type="EMBL" id="ML991779">
    <property type="protein sequence ID" value="KAF2237529.1"/>
    <property type="molecule type" value="Genomic_DNA"/>
</dbReference>
<dbReference type="Proteomes" id="UP000800092">
    <property type="component" value="Unassembled WGS sequence"/>
</dbReference>
<keyword evidence="4" id="KW-0378">Hydrolase</keyword>
<comment type="similarity">
    <text evidence="2">Belongs to the peptidase M20A family.</text>
</comment>
<gene>
    <name evidence="8" type="ORF">EV356DRAFT_441470</name>
</gene>
<feature type="signal peptide" evidence="6">
    <location>
        <begin position="1"/>
        <end position="19"/>
    </location>
</feature>
<dbReference type="PROSITE" id="PS00759">
    <property type="entry name" value="ARGE_DAPE_CPG2_2"/>
    <property type="match status" value="1"/>
</dbReference>
<dbReference type="PANTHER" id="PTHR43808:SF8">
    <property type="entry name" value="PEPTIDASE M20 DIMERISATION DOMAIN-CONTAINING PROTEIN"/>
    <property type="match status" value="1"/>
</dbReference>
<reference evidence="8" key="1">
    <citation type="journal article" date="2020" name="Stud. Mycol.">
        <title>101 Dothideomycetes genomes: a test case for predicting lifestyles and emergence of pathogens.</title>
        <authorList>
            <person name="Haridas S."/>
            <person name="Albert R."/>
            <person name="Binder M."/>
            <person name="Bloem J."/>
            <person name="Labutti K."/>
            <person name="Salamov A."/>
            <person name="Andreopoulos B."/>
            <person name="Baker S."/>
            <person name="Barry K."/>
            <person name="Bills G."/>
            <person name="Bluhm B."/>
            <person name="Cannon C."/>
            <person name="Castanera R."/>
            <person name="Culley D."/>
            <person name="Daum C."/>
            <person name="Ezra D."/>
            <person name="Gonzalez J."/>
            <person name="Henrissat B."/>
            <person name="Kuo A."/>
            <person name="Liang C."/>
            <person name="Lipzen A."/>
            <person name="Lutzoni F."/>
            <person name="Magnuson J."/>
            <person name="Mondo S."/>
            <person name="Nolan M."/>
            <person name="Ohm R."/>
            <person name="Pangilinan J."/>
            <person name="Park H.-J."/>
            <person name="Ramirez L."/>
            <person name="Alfaro M."/>
            <person name="Sun H."/>
            <person name="Tritt A."/>
            <person name="Yoshinaga Y."/>
            <person name="Zwiers L.-H."/>
            <person name="Turgeon B."/>
            <person name="Goodwin S."/>
            <person name="Spatafora J."/>
            <person name="Crous P."/>
            <person name="Grigoriev I."/>
        </authorList>
    </citation>
    <scope>NUCLEOTIDE SEQUENCE</scope>
    <source>
        <strain evidence="8">Tuck. ex Michener</strain>
    </source>
</reference>
<evidence type="ECO:0000313" key="9">
    <source>
        <dbReference type="Proteomes" id="UP000800092"/>
    </source>
</evidence>
<keyword evidence="8" id="KW-0121">Carboxypeptidase</keyword>
<accession>A0A6A6HI84</accession>
<dbReference type="Pfam" id="PF07687">
    <property type="entry name" value="M20_dimer"/>
    <property type="match status" value="1"/>
</dbReference>
<evidence type="ECO:0000256" key="3">
    <source>
        <dbReference type="ARBA" id="ARBA00022723"/>
    </source>
</evidence>
<keyword evidence="5" id="KW-0862">Zinc</keyword>
<dbReference type="SUPFAM" id="SSF53187">
    <property type="entry name" value="Zn-dependent exopeptidases"/>
    <property type="match status" value="1"/>
</dbReference>
<dbReference type="GO" id="GO:0004180">
    <property type="term" value="F:carboxypeptidase activity"/>
    <property type="evidence" value="ECO:0007669"/>
    <property type="project" value="UniProtKB-KW"/>
</dbReference>
<dbReference type="InterPro" id="IPR036264">
    <property type="entry name" value="Bact_exopeptidase_dim_dom"/>
</dbReference>
<evidence type="ECO:0000256" key="6">
    <source>
        <dbReference type="SAM" id="SignalP"/>
    </source>
</evidence>
<evidence type="ECO:0000256" key="2">
    <source>
        <dbReference type="ARBA" id="ARBA00006247"/>
    </source>
</evidence>
<dbReference type="PANTHER" id="PTHR43808">
    <property type="entry name" value="ACETYLORNITHINE DEACETYLASE"/>
    <property type="match status" value="1"/>
</dbReference>
<keyword evidence="6" id="KW-0732">Signal</keyword>
<organism evidence="8 9">
    <name type="scientific">Viridothelium virens</name>
    <name type="common">Speckled blister lichen</name>
    <name type="synonym">Trypethelium virens</name>
    <dbReference type="NCBI Taxonomy" id="1048519"/>
    <lineage>
        <taxon>Eukaryota</taxon>
        <taxon>Fungi</taxon>
        <taxon>Dikarya</taxon>
        <taxon>Ascomycota</taxon>
        <taxon>Pezizomycotina</taxon>
        <taxon>Dothideomycetes</taxon>
        <taxon>Dothideomycetes incertae sedis</taxon>
        <taxon>Trypetheliales</taxon>
        <taxon>Trypetheliaceae</taxon>
        <taxon>Viridothelium</taxon>
    </lineage>
</organism>
<dbReference type="InterPro" id="IPR011650">
    <property type="entry name" value="Peptidase_M20_dimer"/>
</dbReference>
<dbReference type="OrthoDB" id="3064516at2759"/>
<feature type="chain" id="PRO_5025573753" evidence="6">
    <location>
        <begin position="20"/>
        <end position="427"/>
    </location>
</feature>
<evidence type="ECO:0000313" key="8">
    <source>
        <dbReference type="EMBL" id="KAF2237529.1"/>
    </source>
</evidence>
<proteinExistence type="inferred from homology"/>
<dbReference type="Gene3D" id="3.40.630.10">
    <property type="entry name" value="Zn peptidases"/>
    <property type="match status" value="1"/>
</dbReference>
<dbReference type="Gene3D" id="3.30.70.360">
    <property type="match status" value="1"/>
</dbReference>
<dbReference type="InterPro" id="IPR002933">
    <property type="entry name" value="Peptidase_M20"/>
</dbReference>
<keyword evidence="3" id="KW-0479">Metal-binding</keyword>
<keyword evidence="8" id="KW-0645">Protease</keyword>
<dbReference type="Pfam" id="PF01546">
    <property type="entry name" value="Peptidase_M20"/>
    <property type="match status" value="1"/>
</dbReference>
<protein>
    <submittedName>
        <fullName evidence="8">Putative carboxypeptidase</fullName>
    </submittedName>
</protein>
<dbReference type="SUPFAM" id="SSF55031">
    <property type="entry name" value="Bacterial exopeptidase dimerisation domain"/>
    <property type="match status" value="1"/>
</dbReference>
<evidence type="ECO:0000256" key="5">
    <source>
        <dbReference type="ARBA" id="ARBA00022833"/>
    </source>
</evidence>
<dbReference type="GO" id="GO:0046872">
    <property type="term" value="F:metal ion binding"/>
    <property type="evidence" value="ECO:0007669"/>
    <property type="project" value="UniProtKB-KW"/>
</dbReference>
<comment type="cofactor">
    <cofactor evidence="1">
        <name>Zn(2+)</name>
        <dbReference type="ChEBI" id="CHEBI:29105"/>
    </cofactor>
</comment>
<evidence type="ECO:0000259" key="7">
    <source>
        <dbReference type="Pfam" id="PF07687"/>
    </source>
</evidence>
<dbReference type="AlphaFoldDB" id="A0A6A6HI84"/>